<dbReference type="InterPro" id="IPR035965">
    <property type="entry name" value="PAS-like_dom_sf"/>
</dbReference>
<dbReference type="AlphaFoldDB" id="A0A512JC54"/>
<evidence type="ECO:0000313" key="2">
    <source>
        <dbReference type="EMBL" id="GEP07509.1"/>
    </source>
</evidence>
<name>A0A512JC54_9HYPH</name>
<proteinExistence type="predicted"/>
<keyword evidence="5" id="KW-1185">Reference proteome</keyword>
<evidence type="ECO:0000313" key="3">
    <source>
        <dbReference type="EMBL" id="GLS65198.1"/>
    </source>
</evidence>
<dbReference type="Gene3D" id="3.30.450.20">
    <property type="entry name" value="PAS domain"/>
    <property type="match status" value="1"/>
</dbReference>
<dbReference type="Proteomes" id="UP000321960">
    <property type="component" value="Unassembled WGS sequence"/>
</dbReference>
<evidence type="ECO:0000313" key="5">
    <source>
        <dbReference type="Proteomes" id="UP001156856"/>
    </source>
</evidence>
<reference evidence="3" key="1">
    <citation type="journal article" date="2014" name="Int. J. Syst. Evol. Microbiol.">
        <title>Complete genome of a new Firmicutes species belonging to the dominant human colonic microbiota ('Ruminococcus bicirculans') reveals two chromosomes and a selective capacity to utilize plant glucans.</title>
        <authorList>
            <consortium name="NISC Comparative Sequencing Program"/>
            <person name="Wegmann U."/>
            <person name="Louis P."/>
            <person name="Goesmann A."/>
            <person name="Henrissat B."/>
            <person name="Duncan S.H."/>
            <person name="Flint H.J."/>
        </authorList>
    </citation>
    <scope>NUCLEOTIDE SEQUENCE</scope>
    <source>
        <strain evidence="3">NBRC 107715</strain>
    </source>
</reference>
<dbReference type="CDD" id="cd00130">
    <property type="entry name" value="PAS"/>
    <property type="match status" value="1"/>
</dbReference>
<reference evidence="2 4" key="3">
    <citation type="submission" date="2019-07" db="EMBL/GenBank/DDBJ databases">
        <title>Whole genome shotgun sequence of Methylobacterium oxalidis NBRC 107715.</title>
        <authorList>
            <person name="Hosoyama A."/>
            <person name="Uohara A."/>
            <person name="Ohji S."/>
            <person name="Ichikawa N."/>
        </authorList>
    </citation>
    <scope>NUCLEOTIDE SEQUENCE [LARGE SCALE GENOMIC DNA]</scope>
    <source>
        <strain evidence="2 4">NBRC 107715</strain>
    </source>
</reference>
<dbReference type="SUPFAM" id="SSF55785">
    <property type="entry name" value="PYP-like sensor domain (PAS domain)"/>
    <property type="match status" value="1"/>
</dbReference>
<sequence>MTYSGPEYVIDAPDADWNFEPSREELFKSLWSPLYTTDADGWLTYYNEAAARLWGYRPTLGEARWCGSWRIFTSDGAHLPLDRCPMAVALKEGRAVRGVQAVLERPDGSRQPFMPYPTPLYDRTGTLIGGSNILLPLG</sequence>
<comment type="caution">
    <text evidence="2">The sequence shown here is derived from an EMBL/GenBank/DDBJ whole genome shotgun (WGS) entry which is preliminary data.</text>
</comment>
<dbReference type="Proteomes" id="UP001156856">
    <property type="component" value="Unassembled WGS sequence"/>
</dbReference>
<evidence type="ECO:0000259" key="1">
    <source>
        <dbReference type="PROSITE" id="PS50112"/>
    </source>
</evidence>
<reference evidence="5" key="2">
    <citation type="journal article" date="2019" name="Int. J. Syst. Evol. Microbiol.">
        <title>The Global Catalogue of Microorganisms (GCM) 10K type strain sequencing project: providing services to taxonomists for standard genome sequencing and annotation.</title>
        <authorList>
            <consortium name="The Broad Institute Genomics Platform"/>
            <consortium name="The Broad Institute Genome Sequencing Center for Infectious Disease"/>
            <person name="Wu L."/>
            <person name="Ma J."/>
        </authorList>
    </citation>
    <scope>NUCLEOTIDE SEQUENCE [LARGE SCALE GENOMIC DNA]</scope>
    <source>
        <strain evidence="5">NBRC 107715</strain>
    </source>
</reference>
<protein>
    <recommendedName>
        <fullName evidence="1">PAS domain-containing protein</fullName>
    </recommendedName>
</protein>
<accession>A0A512JC54</accession>
<reference evidence="3" key="4">
    <citation type="submission" date="2023-01" db="EMBL/GenBank/DDBJ databases">
        <title>Draft genome sequence of Methylobacterium oxalidis strain NBRC 107715.</title>
        <authorList>
            <person name="Sun Q."/>
            <person name="Mori K."/>
        </authorList>
    </citation>
    <scope>NUCLEOTIDE SEQUENCE</scope>
    <source>
        <strain evidence="3">NBRC 107715</strain>
    </source>
</reference>
<gene>
    <name evidence="3" type="ORF">GCM10007888_35800</name>
    <name evidence="2" type="ORF">MOX02_55470</name>
</gene>
<dbReference type="PROSITE" id="PS50112">
    <property type="entry name" value="PAS"/>
    <property type="match status" value="1"/>
</dbReference>
<organism evidence="2 4">
    <name type="scientific">Methylobacterium oxalidis</name>
    <dbReference type="NCBI Taxonomy" id="944322"/>
    <lineage>
        <taxon>Bacteria</taxon>
        <taxon>Pseudomonadati</taxon>
        <taxon>Pseudomonadota</taxon>
        <taxon>Alphaproteobacteria</taxon>
        <taxon>Hyphomicrobiales</taxon>
        <taxon>Methylobacteriaceae</taxon>
        <taxon>Methylobacterium</taxon>
    </lineage>
</organism>
<dbReference type="EMBL" id="BJZU01000158">
    <property type="protein sequence ID" value="GEP07509.1"/>
    <property type="molecule type" value="Genomic_DNA"/>
</dbReference>
<evidence type="ECO:0000313" key="4">
    <source>
        <dbReference type="Proteomes" id="UP000321960"/>
    </source>
</evidence>
<dbReference type="EMBL" id="BSPK01000066">
    <property type="protein sequence ID" value="GLS65198.1"/>
    <property type="molecule type" value="Genomic_DNA"/>
</dbReference>
<dbReference type="RefSeq" id="WP_174804976.1">
    <property type="nucleotide sequence ID" value="NZ_BJZU01000158.1"/>
</dbReference>
<dbReference type="InterPro" id="IPR000014">
    <property type="entry name" value="PAS"/>
</dbReference>
<feature type="domain" description="PAS" evidence="1">
    <location>
        <begin position="19"/>
        <end position="58"/>
    </location>
</feature>